<dbReference type="InParanoid" id="A0A0H2RS73"/>
<dbReference type="Gene3D" id="1.20.1280.50">
    <property type="match status" value="1"/>
</dbReference>
<evidence type="ECO:0000313" key="1">
    <source>
        <dbReference type="EMBL" id="KLO14407.1"/>
    </source>
</evidence>
<gene>
    <name evidence="1" type="ORF">SCHPADRAFT_939594</name>
</gene>
<dbReference type="Proteomes" id="UP000053477">
    <property type="component" value="Unassembled WGS sequence"/>
</dbReference>
<keyword evidence="2" id="KW-1185">Reference proteome</keyword>
<proteinExistence type="predicted"/>
<name>A0A0H2RS73_9AGAM</name>
<sequence>MCREASSESEYFQPLSGLCQLPADILLHVITFAASTNNVHPEGLPELIETNNEARFSPDYEIVTLVASTSVCRYWRHLFLETPSLWRSFSAELHPELLKLFLQRSKSSPLHVEVSDGEYIKSKRTTKDSRNSHVLCEPRTERCLSNTESILAEFHRIHFLFIKSSLASTLNSGRPSPRFLRIICSAFETCPKSSSTILQGIAIDSFWPLPSTGQPRSDFTDLVLSRSAWNFSNLRQVHLRLTYVPWNFLQSTSQSLTRLSMSIVLSNQNMLEGLETVLKKHTALDFLALDIEPDYSDESPRPRRCTDAEQILLPSLTKLHLTGYDNENSAVLGMLKLPSLRSICITDRSRLPVSDEDDIRILHQISKLELPFADCLCITFAGPYARFDLKRKRGHDEVAFTYVYAVQDLPSTPTTCIRSSSDILLSQLQHLNLSNVKHLDVQSSTHLDANFVDRLKQLLTNIDSVVVSYGDGSHPGHLNLSMTRSTLGGSPTCPR</sequence>
<evidence type="ECO:0000313" key="2">
    <source>
        <dbReference type="Proteomes" id="UP000053477"/>
    </source>
</evidence>
<reference evidence="1 2" key="1">
    <citation type="submission" date="2015-04" db="EMBL/GenBank/DDBJ databases">
        <title>Complete genome sequence of Schizopora paradoxa KUC8140, a cosmopolitan wood degrader in East Asia.</title>
        <authorList>
            <consortium name="DOE Joint Genome Institute"/>
            <person name="Min B."/>
            <person name="Park H."/>
            <person name="Jang Y."/>
            <person name="Kim J.-J."/>
            <person name="Kim K.H."/>
            <person name="Pangilinan J."/>
            <person name="Lipzen A."/>
            <person name="Riley R."/>
            <person name="Grigoriev I.V."/>
            <person name="Spatafora J.W."/>
            <person name="Choi I.-G."/>
        </authorList>
    </citation>
    <scope>NUCLEOTIDE SEQUENCE [LARGE SCALE GENOMIC DNA]</scope>
    <source>
        <strain evidence="1 2">KUC8140</strain>
    </source>
</reference>
<dbReference type="OrthoDB" id="2692326at2759"/>
<dbReference type="AlphaFoldDB" id="A0A0H2RS73"/>
<protein>
    <submittedName>
        <fullName evidence="1">Uncharacterized protein</fullName>
    </submittedName>
</protein>
<accession>A0A0H2RS73</accession>
<organism evidence="1 2">
    <name type="scientific">Schizopora paradoxa</name>
    <dbReference type="NCBI Taxonomy" id="27342"/>
    <lineage>
        <taxon>Eukaryota</taxon>
        <taxon>Fungi</taxon>
        <taxon>Dikarya</taxon>
        <taxon>Basidiomycota</taxon>
        <taxon>Agaricomycotina</taxon>
        <taxon>Agaricomycetes</taxon>
        <taxon>Hymenochaetales</taxon>
        <taxon>Schizoporaceae</taxon>
        <taxon>Schizopora</taxon>
    </lineage>
</organism>
<dbReference type="EMBL" id="KQ085944">
    <property type="protein sequence ID" value="KLO14407.1"/>
    <property type="molecule type" value="Genomic_DNA"/>
</dbReference>